<comment type="caution">
    <text evidence="2">The sequence shown here is derived from an EMBL/GenBank/DDBJ whole genome shotgun (WGS) entry which is preliminary data.</text>
</comment>
<sequence>MQDEDKGTGRPPLPAGWRRRIARAPILLFRVGLGPLFGRRVLLLHHTGRVSGLDRRVALEVVAYEPDAPAWTVASGFGPRADWYRNLREQPKTVLQFGNRHHAVTARFLAPEEGAALMEEYGARHPRTARRLCAFMRLPADGSATALRRAGRAIPFVRLESDAPPRDRAGRTGRGDSRPASPGRDT</sequence>
<evidence type="ECO:0000313" key="2">
    <source>
        <dbReference type="EMBL" id="GAA5013589.1"/>
    </source>
</evidence>
<dbReference type="Proteomes" id="UP001500610">
    <property type="component" value="Unassembled WGS sequence"/>
</dbReference>
<protein>
    <submittedName>
        <fullName evidence="2">Nitroreductase family deazaflavin-dependent oxidoreductase</fullName>
    </submittedName>
</protein>
<feature type="compositionally biased region" description="Basic and acidic residues" evidence="1">
    <location>
        <begin position="159"/>
        <end position="177"/>
    </location>
</feature>
<dbReference type="NCBIfam" id="TIGR00026">
    <property type="entry name" value="hi_GC_TIGR00026"/>
    <property type="match status" value="1"/>
</dbReference>
<organism evidence="2 3">
    <name type="scientific">Streptomyces hyderabadensis</name>
    <dbReference type="NCBI Taxonomy" id="598549"/>
    <lineage>
        <taxon>Bacteria</taxon>
        <taxon>Bacillati</taxon>
        <taxon>Actinomycetota</taxon>
        <taxon>Actinomycetes</taxon>
        <taxon>Kitasatosporales</taxon>
        <taxon>Streptomycetaceae</taxon>
        <taxon>Streptomyces</taxon>
    </lineage>
</organism>
<accession>A0ABP9IX76</accession>
<dbReference type="InterPro" id="IPR012349">
    <property type="entry name" value="Split_barrel_FMN-bd"/>
</dbReference>
<proteinExistence type="predicted"/>
<name>A0ABP9IX76_9ACTN</name>
<evidence type="ECO:0000256" key="1">
    <source>
        <dbReference type="SAM" id="MobiDB-lite"/>
    </source>
</evidence>
<evidence type="ECO:0000313" key="3">
    <source>
        <dbReference type="Proteomes" id="UP001500610"/>
    </source>
</evidence>
<dbReference type="Gene3D" id="2.30.110.10">
    <property type="entry name" value="Electron Transport, Fmn-binding Protein, Chain A"/>
    <property type="match status" value="1"/>
</dbReference>
<reference evidence="3" key="1">
    <citation type="journal article" date="2019" name="Int. J. Syst. Evol. Microbiol.">
        <title>The Global Catalogue of Microorganisms (GCM) 10K type strain sequencing project: providing services to taxonomists for standard genome sequencing and annotation.</title>
        <authorList>
            <consortium name="The Broad Institute Genomics Platform"/>
            <consortium name="The Broad Institute Genome Sequencing Center for Infectious Disease"/>
            <person name="Wu L."/>
            <person name="Ma J."/>
        </authorList>
    </citation>
    <scope>NUCLEOTIDE SEQUENCE [LARGE SCALE GENOMIC DNA]</scope>
    <source>
        <strain evidence="3">JCM 17657</strain>
    </source>
</reference>
<dbReference type="InterPro" id="IPR004378">
    <property type="entry name" value="F420H2_quin_Rdtase"/>
</dbReference>
<dbReference type="EMBL" id="BAABIV010000037">
    <property type="protein sequence ID" value="GAA5013589.1"/>
    <property type="molecule type" value="Genomic_DNA"/>
</dbReference>
<dbReference type="RefSeq" id="WP_226026702.1">
    <property type="nucleotide sequence ID" value="NZ_BAABIV010000037.1"/>
</dbReference>
<feature type="region of interest" description="Disordered" evidence="1">
    <location>
        <begin position="158"/>
        <end position="186"/>
    </location>
</feature>
<gene>
    <name evidence="2" type="ORF">GCM10023257_71970</name>
</gene>
<dbReference type="Pfam" id="PF04075">
    <property type="entry name" value="F420H2_quin_red"/>
    <property type="match status" value="1"/>
</dbReference>
<keyword evidence="3" id="KW-1185">Reference proteome</keyword>